<sequence length="116" mass="13352">VWECLPAHIPKPDFSKLDRELEKLERQEDEVEASLDADEKLVEDALERIRVSRSKAKQLRKQKRLLKCREKEIFETGRAEAEELEGLEELEFFNCQVASVNPEAPAGAAVVDWSPF</sequence>
<feature type="coiled-coil region" evidence="1">
    <location>
        <begin position="14"/>
        <end position="62"/>
    </location>
</feature>
<proteinExistence type="predicted"/>
<keyword evidence="1" id="KW-0175">Coiled coil</keyword>
<dbReference type="AlphaFoldDB" id="A0A6A6ZB83"/>
<evidence type="ECO:0000313" key="3">
    <source>
        <dbReference type="Proteomes" id="UP000799424"/>
    </source>
</evidence>
<dbReference type="Proteomes" id="UP000799424">
    <property type="component" value="Unassembled WGS sequence"/>
</dbReference>
<evidence type="ECO:0000313" key="2">
    <source>
        <dbReference type="EMBL" id="KAF2818256.1"/>
    </source>
</evidence>
<reference evidence="2" key="1">
    <citation type="journal article" date="2020" name="Stud. Mycol.">
        <title>101 Dothideomycetes genomes: a test case for predicting lifestyles and emergence of pathogens.</title>
        <authorList>
            <person name="Haridas S."/>
            <person name="Albert R."/>
            <person name="Binder M."/>
            <person name="Bloem J."/>
            <person name="Labutti K."/>
            <person name="Salamov A."/>
            <person name="Andreopoulos B."/>
            <person name="Baker S."/>
            <person name="Barry K."/>
            <person name="Bills G."/>
            <person name="Bluhm B."/>
            <person name="Cannon C."/>
            <person name="Castanera R."/>
            <person name="Culley D."/>
            <person name="Daum C."/>
            <person name="Ezra D."/>
            <person name="Gonzalez J."/>
            <person name="Henrissat B."/>
            <person name="Kuo A."/>
            <person name="Liang C."/>
            <person name="Lipzen A."/>
            <person name="Lutzoni F."/>
            <person name="Magnuson J."/>
            <person name="Mondo S."/>
            <person name="Nolan M."/>
            <person name="Ohm R."/>
            <person name="Pangilinan J."/>
            <person name="Park H.-J."/>
            <person name="Ramirez L."/>
            <person name="Alfaro M."/>
            <person name="Sun H."/>
            <person name="Tritt A."/>
            <person name="Yoshinaga Y."/>
            <person name="Zwiers L.-H."/>
            <person name="Turgeon B."/>
            <person name="Goodwin S."/>
            <person name="Spatafora J."/>
            <person name="Crous P."/>
            <person name="Grigoriev I."/>
        </authorList>
    </citation>
    <scope>NUCLEOTIDE SEQUENCE</scope>
    <source>
        <strain evidence="2">CBS 113818</strain>
    </source>
</reference>
<dbReference type="OrthoDB" id="3807343at2759"/>
<evidence type="ECO:0000256" key="1">
    <source>
        <dbReference type="SAM" id="Coils"/>
    </source>
</evidence>
<dbReference type="EMBL" id="MU006255">
    <property type="protein sequence ID" value="KAF2818256.1"/>
    <property type="molecule type" value="Genomic_DNA"/>
</dbReference>
<feature type="non-terminal residue" evidence="2">
    <location>
        <position position="1"/>
    </location>
</feature>
<organism evidence="2 3">
    <name type="scientific">Ophiobolus disseminans</name>
    <dbReference type="NCBI Taxonomy" id="1469910"/>
    <lineage>
        <taxon>Eukaryota</taxon>
        <taxon>Fungi</taxon>
        <taxon>Dikarya</taxon>
        <taxon>Ascomycota</taxon>
        <taxon>Pezizomycotina</taxon>
        <taxon>Dothideomycetes</taxon>
        <taxon>Pleosporomycetidae</taxon>
        <taxon>Pleosporales</taxon>
        <taxon>Pleosporineae</taxon>
        <taxon>Phaeosphaeriaceae</taxon>
        <taxon>Ophiobolus</taxon>
    </lineage>
</organism>
<keyword evidence="3" id="KW-1185">Reference proteome</keyword>
<protein>
    <submittedName>
        <fullName evidence="2">Uncharacterized protein</fullName>
    </submittedName>
</protein>
<gene>
    <name evidence="2" type="ORF">CC86DRAFT_309549</name>
</gene>
<name>A0A6A6ZB83_9PLEO</name>
<accession>A0A6A6ZB83</accession>